<dbReference type="InterPro" id="IPR003769">
    <property type="entry name" value="ClpS_core"/>
</dbReference>
<dbReference type="GO" id="GO:0006508">
    <property type="term" value="P:proteolysis"/>
    <property type="evidence" value="ECO:0007669"/>
    <property type="project" value="UniProtKB-UniRule"/>
</dbReference>
<reference evidence="3 4" key="1">
    <citation type="journal article" date="2014" name="Genome Biol. Evol.">
        <title>Comparative Genomics of the Campylobacter lari Group.</title>
        <authorList>
            <person name="Miller W.G."/>
            <person name="Yee E."/>
            <person name="Chapman M.H."/>
            <person name="Smith T.P."/>
            <person name="Bono J.L."/>
            <person name="Huynh S."/>
            <person name="Parker C.T."/>
            <person name="Vandamme P."/>
            <person name="Luong K."/>
            <person name="Korlach J."/>
        </authorList>
    </citation>
    <scope>NUCLEOTIDE SEQUENCE [LARGE SCALE GENOMIC DNA]</scope>
    <source>
        <strain evidence="3 4">NCTC 12927</strain>
    </source>
</reference>
<keyword evidence="3" id="KW-0378">Hydrolase</keyword>
<dbReference type="GO" id="GO:0030163">
    <property type="term" value="P:protein catabolic process"/>
    <property type="evidence" value="ECO:0007669"/>
    <property type="project" value="InterPro"/>
</dbReference>
<dbReference type="EMBL" id="CP007770">
    <property type="protein sequence ID" value="AJC87988.1"/>
    <property type="molecule type" value="Genomic_DNA"/>
</dbReference>
<dbReference type="PANTHER" id="PTHR33473:SF19">
    <property type="entry name" value="ATP-DEPENDENT CLP PROTEASE ADAPTER PROTEIN CLPS"/>
    <property type="match status" value="1"/>
</dbReference>
<dbReference type="HAMAP" id="MF_00302">
    <property type="entry name" value="ClpS"/>
    <property type="match status" value="1"/>
</dbReference>
<dbReference type="FunFam" id="3.30.1390.10:FF:000002">
    <property type="entry name" value="ATP-dependent Clp protease adapter protein ClpS"/>
    <property type="match status" value="1"/>
</dbReference>
<evidence type="ECO:0000313" key="4">
    <source>
        <dbReference type="Proteomes" id="UP000031163"/>
    </source>
</evidence>
<dbReference type="GeneID" id="74431816"/>
<dbReference type="Proteomes" id="UP000031163">
    <property type="component" value="Chromosome"/>
</dbReference>
<proteinExistence type="inferred from homology"/>
<evidence type="ECO:0000313" key="3">
    <source>
        <dbReference type="EMBL" id="AJC87988.1"/>
    </source>
</evidence>
<comment type="similarity">
    <text evidence="1">Belongs to the ClpS family.</text>
</comment>
<dbReference type="STRING" id="1031564.CINS_1026"/>
<comment type="subunit">
    <text evidence="1">Binds to the N-terminal domain of the chaperone ClpA.</text>
</comment>
<keyword evidence="3" id="KW-0645">Protease</keyword>
<evidence type="ECO:0000259" key="2">
    <source>
        <dbReference type="Pfam" id="PF02617"/>
    </source>
</evidence>
<protein>
    <recommendedName>
        <fullName evidence="1">ATP-dependent Clp protease adapter protein ClpS</fullName>
    </recommendedName>
</protein>
<accession>A0A0A8H1K3</accession>
<feature type="domain" description="Adaptor protein ClpS core" evidence="2">
    <location>
        <begin position="15"/>
        <end position="92"/>
    </location>
</feature>
<dbReference type="PANTHER" id="PTHR33473">
    <property type="entry name" value="ATP-DEPENDENT CLP PROTEASE ADAPTER PROTEIN CLPS1, CHLOROPLASTIC"/>
    <property type="match status" value="1"/>
</dbReference>
<sequence length="97" mass="11175">MSLKNEVLEQQKLAEPKMFKVLLLNDDITTMEFVIDILMNIFHHNFEKASTIMLEIHNQGSGVCGIYTQEIALSKKKQVEIAARNNNFPLQARIEEQ</sequence>
<dbReference type="KEGG" id="cis:CINS_1026"/>
<dbReference type="AlphaFoldDB" id="A0A0A8H1K3"/>
<dbReference type="Pfam" id="PF02617">
    <property type="entry name" value="ClpS"/>
    <property type="match status" value="1"/>
</dbReference>
<gene>
    <name evidence="1 3" type="primary">clpS</name>
    <name evidence="3" type="ORF">CINS_1026</name>
</gene>
<organism evidence="3 4">
    <name type="scientific">Campylobacter insulaenigrae NCTC 12927</name>
    <dbReference type="NCBI Taxonomy" id="1031564"/>
    <lineage>
        <taxon>Bacteria</taxon>
        <taxon>Pseudomonadati</taxon>
        <taxon>Campylobacterota</taxon>
        <taxon>Epsilonproteobacteria</taxon>
        <taxon>Campylobacterales</taxon>
        <taxon>Campylobacteraceae</taxon>
        <taxon>Campylobacter</taxon>
    </lineage>
</organism>
<dbReference type="InterPro" id="IPR014719">
    <property type="entry name" value="Ribosomal_bL12_C/ClpS-like"/>
</dbReference>
<dbReference type="HOGENOM" id="CLU_134358_1_0_7"/>
<name>A0A0A8H1K3_9BACT</name>
<evidence type="ECO:0000256" key="1">
    <source>
        <dbReference type="HAMAP-Rule" id="MF_00302"/>
    </source>
</evidence>
<comment type="function">
    <text evidence="1">Involved in the modulation of the specificity of the ClpAP-mediated ATP-dependent protein degradation.</text>
</comment>
<dbReference type="GO" id="GO:0008233">
    <property type="term" value="F:peptidase activity"/>
    <property type="evidence" value="ECO:0007669"/>
    <property type="project" value="UniProtKB-KW"/>
</dbReference>
<dbReference type="InterPro" id="IPR022935">
    <property type="entry name" value="ClpS"/>
</dbReference>
<dbReference type="RefSeq" id="WP_039650422.1">
    <property type="nucleotide sequence ID" value="NZ_CP007770.1"/>
</dbReference>
<dbReference type="Gene3D" id="3.30.1390.10">
    <property type="match status" value="1"/>
</dbReference>
<dbReference type="SUPFAM" id="SSF54736">
    <property type="entry name" value="ClpS-like"/>
    <property type="match status" value="1"/>
</dbReference>